<name>A0A437LE60_9BURK</name>
<evidence type="ECO:0000256" key="1">
    <source>
        <dbReference type="SAM" id="MobiDB-lite"/>
    </source>
</evidence>
<evidence type="ECO:0000313" key="2">
    <source>
        <dbReference type="EMBL" id="RVT83662.1"/>
    </source>
</evidence>
<proteinExistence type="predicted"/>
<dbReference type="EMBL" id="SACM01000004">
    <property type="protein sequence ID" value="RVT83662.1"/>
    <property type="molecule type" value="Genomic_DNA"/>
</dbReference>
<reference evidence="2 3" key="1">
    <citation type="submission" date="2019-01" db="EMBL/GenBank/DDBJ databases">
        <authorList>
            <person name="Chen W.-M."/>
        </authorList>
    </citation>
    <scope>NUCLEOTIDE SEQUENCE [LARGE SCALE GENOMIC DNA]</scope>
    <source>
        <strain evidence="2 3">CCP-18</strain>
    </source>
</reference>
<comment type="caution">
    <text evidence="2">The sequence shown here is derived from an EMBL/GenBank/DDBJ whole genome shotgun (WGS) entry which is preliminary data.</text>
</comment>
<dbReference type="AlphaFoldDB" id="A0A437LE60"/>
<keyword evidence="3" id="KW-1185">Reference proteome</keyword>
<dbReference type="Proteomes" id="UP000288587">
    <property type="component" value="Unassembled WGS sequence"/>
</dbReference>
<sequence>MKPTRAQVRRLREVYRSAGWPCQDSTELELLAAGWLVRERDADGRERLRLSDAGIQAAAVGLAANRAARTAHEALVVRTAEELQRAGRVTWTGLSLRAGLPREGDPPSAPALPLWDEDAPPTPPQRRWVLCEPDVYSLRPSSVAKGLEVAIHEVKVSRADLLGELRRPAKSAAYAALCGQAWFVIAAGIAEVDEIPPLFGVWIAHPQHFELGRPAPQRAHVPDLATWLALARATPRALPLDPLQAPLA</sequence>
<protein>
    <submittedName>
        <fullName evidence="2">Uncharacterized protein</fullName>
    </submittedName>
</protein>
<organism evidence="2 3">
    <name type="scientific">Inhella crocodyli</name>
    <dbReference type="NCBI Taxonomy" id="2499851"/>
    <lineage>
        <taxon>Bacteria</taxon>
        <taxon>Pseudomonadati</taxon>
        <taxon>Pseudomonadota</taxon>
        <taxon>Betaproteobacteria</taxon>
        <taxon>Burkholderiales</taxon>
        <taxon>Sphaerotilaceae</taxon>
        <taxon>Inhella</taxon>
    </lineage>
</organism>
<accession>A0A437LE60</accession>
<dbReference type="OrthoDB" id="7058820at2"/>
<evidence type="ECO:0000313" key="3">
    <source>
        <dbReference type="Proteomes" id="UP000288587"/>
    </source>
</evidence>
<gene>
    <name evidence="2" type="ORF">EOD73_13885</name>
</gene>
<dbReference type="RefSeq" id="WP_127683626.1">
    <property type="nucleotide sequence ID" value="NZ_SACM01000004.1"/>
</dbReference>
<feature type="region of interest" description="Disordered" evidence="1">
    <location>
        <begin position="99"/>
        <end position="120"/>
    </location>
</feature>